<dbReference type="RefSeq" id="XP_018063933.1">
    <property type="nucleotide sequence ID" value="XM_018206386.1"/>
</dbReference>
<dbReference type="AlphaFoldDB" id="A0A132BB24"/>
<name>A0A132BB24_MOLSC</name>
<organism evidence="1 2">
    <name type="scientific">Mollisia scopiformis</name>
    <name type="common">Conifer needle endophyte fungus</name>
    <name type="synonym">Phialocephala scopiformis</name>
    <dbReference type="NCBI Taxonomy" id="149040"/>
    <lineage>
        <taxon>Eukaryota</taxon>
        <taxon>Fungi</taxon>
        <taxon>Dikarya</taxon>
        <taxon>Ascomycota</taxon>
        <taxon>Pezizomycotina</taxon>
        <taxon>Leotiomycetes</taxon>
        <taxon>Helotiales</taxon>
        <taxon>Mollisiaceae</taxon>
        <taxon>Mollisia</taxon>
    </lineage>
</organism>
<gene>
    <name evidence="1" type="ORF">LY89DRAFT_273490</name>
</gene>
<protein>
    <submittedName>
        <fullName evidence="1">Uncharacterized protein</fullName>
    </submittedName>
</protein>
<accession>A0A132BB24</accession>
<reference evidence="1 2" key="1">
    <citation type="submission" date="2015-10" db="EMBL/GenBank/DDBJ databases">
        <title>Full genome of DAOMC 229536 Phialocephala scopiformis, a fungal endophyte of spruce producing the potent anti-insectan compound rugulosin.</title>
        <authorList>
            <consortium name="DOE Joint Genome Institute"/>
            <person name="Walker A.K."/>
            <person name="Frasz S.L."/>
            <person name="Seifert K.A."/>
            <person name="Miller J.D."/>
            <person name="Mondo S.J."/>
            <person name="Labutti K."/>
            <person name="Lipzen A."/>
            <person name="Dockter R."/>
            <person name="Kennedy M."/>
            <person name="Grigoriev I.V."/>
            <person name="Spatafora J.W."/>
        </authorList>
    </citation>
    <scope>NUCLEOTIDE SEQUENCE [LARGE SCALE GENOMIC DNA]</scope>
    <source>
        <strain evidence="1 2">CBS 120377</strain>
    </source>
</reference>
<dbReference type="GeneID" id="28816112"/>
<dbReference type="InParanoid" id="A0A132BB24"/>
<evidence type="ECO:0000313" key="1">
    <source>
        <dbReference type="EMBL" id="KUJ09578.1"/>
    </source>
</evidence>
<keyword evidence="2" id="KW-1185">Reference proteome</keyword>
<evidence type="ECO:0000313" key="2">
    <source>
        <dbReference type="Proteomes" id="UP000070700"/>
    </source>
</evidence>
<dbReference type="Proteomes" id="UP000070700">
    <property type="component" value="Unassembled WGS sequence"/>
</dbReference>
<sequence length="275" mass="31270">MFIFIPDDSGCSLGAACQTRFSFSNTSSSILYVNKKIHDEAIKIFFQYNTFVVGNGTEENEASLIGLKALTKYVPASLIGAISKLQFHVYLRTIDDLSQLPPRRRPWETEWTTLITPSAEVAEVLAQYEFLNSEPIPFRSGVNLSMGGPAEALEIRQIHRCIPKHFVNVTTVTVDWVVSSNKVQIWPGRIIPREATITVLSKAIKSLMQLPKLRQICMWEDECVYTEGIIERLLAEQGEMGKAIQFEHLRYNEGISGRIRREAEEQREIHLLWIA</sequence>
<dbReference type="EMBL" id="KQ947431">
    <property type="protein sequence ID" value="KUJ09578.1"/>
    <property type="molecule type" value="Genomic_DNA"/>
</dbReference>
<dbReference type="KEGG" id="psco:LY89DRAFT_273490"/>
<dbReference type="OrthoDB" id="3533174at2759"/>
<proteinExistence type="predicted"/>